<gene>
    <name evidence="1" type="ORF">PPTG_23669</name>
</gene>
<sequence>MRGRTGKIVYDSIVFRPTNQQLLAKQYKISVETLNKQVSRRIRSTVFTTSIWHP</sequence>
<evidence type="ECO:0000313" key="1">
    <source>
        <dbReference type="EMBL" id="ETN04114.1"/>
    </source>
</evidence>
<reference evidence="1 2" key="2">
    <citation type="submission" date="2013-11" db="EMBL/GenBank/DDBJ databases">
        <title>The Genome Sequence of Phytophthora parasitica INRA-310.</title>
        <authorList>
            <consortium name="The Broad Institute Genomics Platform"/>
            <person name="Russ C."/>
            <person name="Tyler B."/>
            <person name="Panabieres F."/>
            <person name="Shan W."/>
            <person name="Tripathy S."/>
            <person name="Grunwald N."/>
            <person name="Machado M."/>
            <person name="Johnson C.S."/>
            <person name="Arredondo F."/>
            <person name="Hong C."/>
            <person name="Coffey M."/>
            <person name="Young S.K."/>
            <person name="Zeng Q."/>
            <person name="Gargeya S."/>
            <person name="Fitzgerald M."/>
            <person name="Abouelleil A."/>
            <person name="Alvarado L."/>
            <person name="Chapman S.B."/>
            <person name="Gainer-Dewar J."/>
            <person name="Goldberg J."/>
            <person name="Griggs A."/>
            <person name="Gujja S."/>
            <person name="Hansen M."/>
            <person name="Howarth C."/>
            <person name="Imamovic A."/>
            <person name="Ireland A."/>
            <person name="Larimer J."/>
            <person name="McCowan C."/>
            <person name="Murphy C."/>
            <person name="Pearson M."/>
            <person name="Poon T.W."/>
            <person name="Priest M."/>
            <person name="Roberts A."/>
            <person name="Saif S."/>
            <person name="Shea T."/>
            <person name="Sykes S."/>
            <person name="Wortman J."/>
            <person name="Nusbaum C."/>
            <person name="Birren B."/>
        </authorList>
    </citation>
    <scope>NUCLEOTIDE SEQUENCE [LARGE SCALE GENOMIC DNA]</scope>
    <source>
        <strain evidence="1 2">INRA-310</strain>
    </source>
</reference>
<dbReference type="GeneID" id="20192268"/>
<dbReference type="RefSeq" id="XP_008910589.1">
    <property type="nucleotide sequence ID" value="XM_008912341.1"/>
</dbReference>
<protein>
    <submittedName>
        <fullName evidence="1">Uncharacterized protein</fullName>
    </submittedName>
</protein>
<dbReference type="EMBL" id="KI669606">
    <property type="protein sequence ID" value="ETN04114.1"/>
    <property type="molecule type" value="Genomic_DNA"/>
</dbReference>
<dbReference type="Proteomes" id="UP000018817">
    <property type="component" value="Unassembled WGS sequence"/>
</dbReference>
<accession>W2PV57</accession>
<dbReference type="OrthoDB" id="134348at2759"/>
<organism evidence="1 2">
    <name type="scientific">Phytophthora nicotianae (strain INRA-310)</name>
    <name type="common">Phytophthora parasitica</name>
    <dbReference type="NCBI Taxonomy" id="761204"/>
    <lineage>
        <taxon>Eukaryota</taxon>
        <taxon>Sar</taxon>
        <taxon>Stramenopiles</taxon>
        <taxon>Oomycota</taxon>
        <taxon>Peronosporomycetes</taxon>
        <taxon>Peronosporales</taxon>
        <taxon>Peronosporaceae</taxon>
        <taxon>Phytophthora</taxon>
    </lineage>
</organism>
<name>W2PV57_PHYN3</name>
<proteinExistence type="predicted"/>
<reference evidence="2" key="1">
    <citation type="submission" date="2011-12" db="EMBL/GenBank/DDBJ databases">
        <authorList>
            <consortium name="The Broad Institute Genome Sequencing Platform"/>
            <person name="Russ C."/>
            <person name="Tyler B."/>
            <person name="Panabieres F."/>
            <person name="Shan W."/>
            <person name="Tripathy S."/>
            <person name="Grunwald N."/>
            <person name="Machado M."/>
            <person name="Young S.K."/>
            <person name="Zeng Q."/>
            <person name="Gargeya S."/>
            <person name="Fitzgerald M."/>
            <person name="Haas B."/>
            <person name="Abouelleil A."/>
            <person name="Alvarado L."/>
            <person name="Arachchi H.M."/>
            <person name="Berlin A."/>
            <person name="Chapman S.B."/>
            <person name="Gearin G."/>
            <person name="Goldberg J."/>
            <person name="Griggs A."/>
            <person name="Gujja S."/>
            <person name="Hansen M."/>
            <person name="Heiman D."/>
            <person name="Howarth C."/>
            <person name="Larimer J."/>
            <person name="Lui A."/>
            <person name="MacDonald P.J.P."/>
            <person name="McCowen C."/>
            <person name="Montmayeur A."/>
            <person name="Murphy C."/>
            <person name="Neiman D."/>
            <person name="Pearson M."/>
            <person name="Priest M."/>
            <person name="Roberts A."/>
            <person name="Saif S."/>
            <person name="Shea T."/>
            <person name="Sisk P."/>
            <person name="Stolte C."/>
            <person name="Sykes S."/>
            <person name="Wortman J."/>
            <person name="Nusbaum C."/>
            <person name="Birren B."/>
        </authorList>
    </citation>
    <scope>NUCLEOTIDE SEQUENCE [LARGE SCALE GENOMIC DNA]</scope>
    <source>
        <strain evidence="2">INRA-310</strain>
    </source>
</reference>
<evidence type="ECO:0000313" key="2">
    <source>
        <dbReference type="Proteomes" id="UP000018817"/>
    </source>
</evidence>
<dbReference type="VEuPathDB" id="FungiDB:PPTG_23669"/>
<dbReference type="AlphaFoldDB" id="W2PV57"/>